<dbReference type="Proteomes" id="UP000305238">
    <property type="component" value="Unassembled WGS sequence"/>
</dbReference>
<dbReference type="OrthoDB" id="3482302at2"/>
<evidence type="ECO:0000313" key="3">
    <source>
        <dbReference type="Proteomes" id="UP000305238"/>
    </source>
</evidence>
<dbReference type="EMBL" id="VCKZ01000040">
    <property type="protein sequence ID" value="TMR40852.1"/>
    <property type="molecule type" value="Genomic_DNA"/>
</dbReference>
<reference evidence="2 3" key="1">
    <citation type="submission" date="2019-05" db="EMBL/GenBank/DDBJ databases">
        <title>Draft genome sequence of Actinomadura geliboluensis A8036.</title>
        <authorList>
            <person name="Saricaoglu S."/>
            <person name="Isik K."/>
        </authorList>
    </citation>
    <scope>NUCLEOTIDE SEQUENCE [LARGE SCALE GENOMIC DNA]</scope>
    <source>
        <strain evidence="2 3">A8036</strain>
    </source>
</reference>
<name>A0A5S4H7A2_9ACTN</name>
<gene>
    <name evidence="2" type="ORF">ETD96_08515</name>
</gene>
<dbReference type="AlphaFoldDB" id="A0A5S4H7A2"/>
<evidence type="ECO:0000313" key="2">
    <source>
        <dbReference type="EMBL" id="TMR40852.1"/>
    </source>
</evidence>
<evidence type="ECO:0000259" key="1">
    <source>
        <dbReference type="Pfam" id="PF04149"/>
    </source>
</evidence>
<protein>
    <submittedName>
        <fullName evidence="2">DUF397 domain-containing protein</fullName>
    </submittedName>
</protein>
<feature type="domain" description="DUF397" evidence="1">
    <location>
        <begin position="5"/>
        <end position="57"/>
    </location>
</feature>
<dbReference type="InterPro" id="IPR007278">
    <property type="entry name" value="DUF397"/>
</dbReference>
<comment type="caution">
    <text evidence="2">The sequence shown here is derived from an EMBL/GenBank/DDBJ whole genome shotgun (WGS) entry which is preliminary data.</text>
</comment>
<dbReference type="Pfam" id="PF04149">
    <property type="entry name" value="DUF397"/>
    <property type="match status" value="1"/>
</dbReference>
<keyword evidence="3" id="KW-1185">Reference proteome</keyword>
<proteinExistence type="predicted"/>
<dbReference type="RefSeq" id="WP_138635751.1">
    <property type="nucleotide sequence ID" value="NZ_VCKZ01000040.1"/>
</dbReference>
<organism evidence="2 3">
    <name type="scientific">Actinomadura geliboluensis</name>
    <dbReference type="NCBI Taxonomy" id="882440"/>
    <lineage>
        <taxon>Bacteria</taxon>
        <taxon>Bacillati</taxon>
        <taxon>Actinomycetota</taxon>
        <taxon>Actinomycetes</taxon>
        <taxon>Streptosporangiales</taxon>
        <taxon>Thermomonosporaceae</taxon>
        <taxon>Actinomadura</taxon>
    </lineage>
</organism>
<sequence length="63" mass="6582">MTEPAWRKSSRSSSTGGDCVEVASLNTVIGVRDSKDPGAGHLALSAESFAQLISAVKRGELHL</sequence>
<accession>A0A5S4H7A2</accession>